<dbReference type="GO" id="GO:0009350">
    <property type="term" value="C:ethanolamine ammonia-lyase complex"/>
    <property type="evidence" value="ECO:0007669"/>
    <property type="project" value="TreeGrafter"/>
</dbReference>
<name>A0A1G8S195_9RHOB</name>
<dbReference type="PANTHER" id="PTHR39329">
    <property type="entry name" value="ETHANOLAMINE AMMONIA-LYASE HEAVY CHAIN"/>
    <property type="match status" value="1"/>
</dbReference>
<dbReference type="Gene3D" id="3.20.20.70">
    <property type="entry name" value="Aldolase class I"/>
    <property type="match status" value="1"/>
</dbReference>
<keyword evidence="1" id="KW-0456">Lyase</keyword>
<protein>
    <submittedName>
        <fullName evidence="1">Ethanolamine ammonia-lyase heavy chain</fullName>
    </submittedName>
</protein>
<dbReference type="InterPro" id="IPR013785">
    <property type="entry name" value="Aldolase_TIM"/>
</dbReference>
<evidence type="ECO:0000313" key="1">
    <source>
        <dbReference type="EMBL" id="SDJ22565.1"/>
    </source>
</evidence>
<dbReference type="GO" id="GO:0046336">
    <property type="term" value="P:ethanolamine catabolic process"/>
    <property type="evidence" value="ECO:0007669"/>
    <property type="project" value="TreeGrafter"/>
</dbReference>
<dbReference type="Pfam" id="PF06751">
    <property type="entry name" value="EutB"/>
    <property type="match status" value="1"/>
</dbReference>
<dbReference type="GO" id="GO:0005829">
    <property type="term" value="C:cytosol"/>
    <property type="evidence" value="ECO:0007669"/>
    <property type="project" value="TreeGrafter"/>
</dbReference>
<accession>A0A1G8S195</accession>
<dbReference type="AlphaFoldDB" id="A0A1G8S195"/>
<dbReference type="GO" id="GO:0008851">
    <property type="term" value="F:ethanolamine ammonia-lyase activity"/>
    <property type="evidence" value="ECO:0007669"/>
    <property type="project" value="InterPro"/>
</dbReference>
<dbReference type="GO" id="GO:0006520">
    <property type="term" value="P:amino acid metabolic process"/>
    <property type="evidence" value="ECO:0007669"/>
    <property type="project" value="InterPro"/>
</dbReference>
<dbReference type="Proteomes" id="UP000199382">
    <property type="component" value="Unassembled WGS sequence"/>
</dbReference>
<gene>
    <name evidence="1" type="ORF">SAMN04488026_101426</name>
</gene>
<sequence>MAAVVSKIMRNRDLTAVAHKVEVIAAFRTTLGLPGRLGSRLQPNHPADHLAGTAASTLDGLTLGVGDAVIGVNLAPDNIDTATRSRRKPAC</sequence>
<dbReference type="PANTHER" id="PTHR39329:SF1">
    <property type="entry name" value="ETHANOLAMINE AMMONIA-LYASE LARGE SUBUNIT"/>
    <property type="match status" value="1"/>
</dbReference>
<evidence type="ECO:0000313" key="2">
    <source>
        <dbReference type="Proteomes" id="UP000199382"/>
    </source>
</evidence>
<organism evidence="1 2">
    <name type="scientific">Aliiruegeria lutimaris</name>
    <dbReference type="NCBI Taxonomy" id="571298"/>
    <lineage>
        <taxon>Bacteria</taxon>
        <taxon>Pseudomonadati</taxon>
        <taxon>Pseudomonadota</taxon>
        <taxon>Alphaproteobacteria</taxon>
        <taxon>Rhodobacterales</taxon>
        <taxon>Roseobacteraceae</taxon>
        <taxon>Aliiruegeria</taxon>
    </lineage>
</organism>
<dbReference type="InterPro" id="IPR010628">
    <property type="entry name" value="EutB"/>
</dbReference>
<dbReference type="EMBL" id="FNEK01000014">
    <property type="protein sequence ID" value="SDJ22565.1"/>
    <property type="molecule type" value="Genomic_DNA"/>
</dbReference>
<proteinExistence type="predicted"/>
<reference evidence="1 2" key="1">
    <citation type="submission" date="2016-10" db="EMBL/GenBank/DDBJ databases">
        <authorList>
            <person name="de Groot N.N."/>
        </authorList>
    </citation>
    <scope>NUCLEOTIDE SEQUENCE [LARGE SCALE GENOMIC DNA]</scope>
    <source>
        <strain evidence="1 2">DSM 25294</strain>
    </source>
</reference>
<dbReference type="STRING" id="571298.SAMN04488026_101426"/>
<keyword evidence="2" id="KW-1185">Reference proteome</keyword>